<name>A0ABU9G403_9GAMM</name>
<comment type="caution">
    <text evidence="1">The sequence shown here is derived from an EMBL/GenBank/DDBJ whole genome shotgun (WGS) entry which is preliminary data.</text>
</comment>
<dbReference type="EMBL" id="JBAKAR010000002">
    <property type="protein sequence ID" value="MEL0612329.1"/>
    <property type="molecule type" value="Genomic_DNA"/>
</dbReference>
<keyword evidence="2" id="KW-1185">Reference proteome</keyword>
<accession>A0ABU9G403</accession>
<dbReference type="RefSeq" id="WP_341566381.1">
    <property type="nucleotide sequence ID" value="NZ_JBAKAR010000002.1"/>
</dbReference>
<evidence type="ECO:0000313" key="2">
    <source>
        <dbReference type="Proteomes" id="UP001379949"/>
    </source>
</evidence>
<reference evidence="1 2" key="1">
    <citation type="submission" date="2024-02" db="EMBL/GenBank/DDBJ databases">
        <title>Bacteria isolated from the canopy kelp, Nereocystis luetkeana.</title>
        <authorList>
            <person name="Pfister C.A."/>
            <person name="Younker I.T."/>
            <person name="Light S.H."/>
        </authorList>
    </citation>
    <scope>NUCLEOTIDE SEQUENCE [LARGE SCALE GENOMIC DNA]</scope>
    <source>
        <strain evidence="1 2">TI.4.07</strain>
    </source>
</reference>
<evidence type="ECO:0000313" key="1">
    <source>
        <dbReference type="EMBL" id="MEL0612329.1"/>
    </source>
</evidence>
<protein>
    <submittedName>
        <fullName evidence="1">Uncharacterized protein</fullName>
    </submittedName>
</protein>
<sequence>MNNPLTNNAFYLYLHKASETVDKPRGELKNSEILSVNKVVG</sequence>
<proteinExistence type="predicted"/>
<gene>
    <name evidence="1" type="ORF">V6242_04170</name>
</gene>
<organism evidence="1 2">
    <name type="scientific">Marinomonas arenicola</name>
    <dbReference type="NCBI Taxonomy" id="569601"/>
    <lineage>
        <taxon>Bacteria</taxon>
        <taxon>Pseudomonadati</taxon>
        <taxon>Pseudomonadota</taxon>
        <taxon>Gammaproteobacteria</taxon>
        <taxon>Oceanospirillales</taxon>
        <taxon>Oceanospirillaceae</taxon>
        <taxon>Marinomonas</taxon>
    </lineage>
</organism>
<dbReference type="Proteomes" id="UP001379949">
    <property type="component" value="Unassembled WGS sequence"/>
</dbReference>